<keyword evidence="14" id="KW-0407">Ion channel</keyword>
<keyword evidence="13" id="KW-0966">Cell projection</keyword>
<dbReference type="GO" id="GO:0015269">
    <property type="term" value="F:calcium-activated potassium channel activity"/>
    <property type="evidence" value="ECO:0007669"/>
    <property type="project" value="TreeGrafter"/>
</dbReference>
<evidence type="ECO:0000256" key="16">
    <source>
        <dbReference type="SAM" id="Phobius"/>
    </source>
</evidence>
<keyword evidence="10 16" id="KW-0472">Membrane</keyword>
<dbReference type="Proteomes" id="UP000694388">
    <property type="component" value="Unplaced"/>
</dbReference>
<dbReference type="FunFam" id="1.10.287.70:FF:000055">
    <property type="entry name" value="Polycystic kidney disease 2-like 1"/>
    <property type="match status" value="1"/>
</dbReference>
<feature type="transmembrane region" description="Helical" evidence="16">
    <location>
        <begin position="470"/>
        <end position="492"/>
    </location>
</feature>
<evidence type="ECO:0000256" key="12">
    <source>
        <dbReference type="ARBA" id="ARBA00023180"/>
    </source>
</evidence>
<dbReference type="AlphaFoldDB" id="A0A8C4QNU7"/>
<dbReference type="GO" id="GO:0005509">
    <property type="term" value="F:calcium ion binding"/>
    <property type="evidence" value="ECO:0007669"/>
    <property type="project" value="InterPro"/>
</dbReference>
<dbReference type="OMA" id="MVDFWKF"/>
<name>A0A8C4QNU7_EPTBU</name>
<dbReference type="SUPFAM" id="SSF81324">
    <property type="entry name" value="Voltage-gated potassium channels"/>
    <property type="match status" value="1"/>
</dbReference>
<proteinExistence type="inferred from homology"/>
<feature type="domain" description="Polycystin" evidence="18">
    <location>
        <begin position="142"/>
        <end position="335"/>
    </location>
</feature>
<keyword evidence="4" id="KW-0813">Transport</keyword>
<evidence type="ECO:0000256" key="4">
    <source>
        <dbReference type="ARBA" id="ARBA00022448"/>
    </source>
</evidence>
<evidence type="ECO:0000256" key="13">
    <source>
        <dbReference type="ARBA" id="ARBA00023273"/>
    </source>
</evidence>
<dbReference type="Pfam" id="PF08016">
    <property type="entry name" value="PKD_channel"/>
    <property type="match status" value="1"/>
</dbReference>
<dbReference type="GO" id="GO:0005886">
    <property type="term" value="C:plasma membrane"/>
    <property type="evidence" value="ECO:0007669"/>
    <property type="project" value="UniProtKB-SubCell"/>
</dbReference>
<dbReference type="InterPro" id="IPR051223">
    <property type="entry name" value="Polycystin"/>
</dbReference>
<dbReference type="Ensembl" id="ENSEBUT00000018940.1">
    <property type="protein sequence ID" value="ENSEBUP00000018363.1"/>
    <property type="gene ID" value="ENSEBUG00000011463.1"/>
</dbReference>
<dbReference type="PANTHER" id="PTHR10877">
    <property type="entry name" value="POLYCYSTIN FAMILY MEMBER"/>
    <property type="match status" value="1"/>
</dbReference>
<protein>
    <submittedName>
        <fullName evidence="19">Polycystic kidney disease 2-like 1</fullName>
    </submittedName>
</protein>
<feature type="disulfide bond" evidence="15">
    <location>
        <begin position="203"/>
        <end position="216"/>
    </location>
</feature>
<feature type="domain" description="Polycystin cation channel PKD1/PKD2" evidence="17">
    <location>
        <begin position="336"/>
        <end position="560"/>
    </location>
</feature>
<evidence type="ECO:0000256" key="8">
    <source>
        <dbReference type="ARBA" id="ARBA00023054"/>
    </source>
</evidence>
<dbReference type="GO" id="GO:0005262">
    <property type="term" value="F:calcium channel activity"/>
    <property type="evidence" value="ECO:0007669"/>
    <property type="project" value="TreeGrafter"/>
</dbReference>
<evidence type="ECO:0000256" key="11">
    <source>
        <dbReference type="ARBA" id="ARBA00023157"/>
    </source>
</evidence>
<feature type="transmembrane region" description="Helical" evidence="16">
    <location>
        <begin position="343"/>
        <end position="361"/>
    </location>
</feature>
<evidence type="ECO:0000256" key="2">
    <source>
        <dbReference type="ARBA" id="ARBA00004651"/>
    </source>
</evidence>
<evidence type="ECO:0000256" key="7">
    <source>
        <dbReference type="ARBA" id="ARBA00022989"/>
    </source>
</evidence>
<dbReference type="GeneTree" id="ENSGT00940000157274"/>
<comment type="subcellular location">
    <subcellularLocation>
        <location evidence="2">Cell membrane</location>
        <topology evidence="2">Multi-pass membrane protein</topology>
    </subcellularLocation>
    <subcellularLocation>
        <location evidence="1">Cell projection</location>
        <location evidence="1">Cilium</location>
    </subcellularLocation>
</comment>
<evidence type="ECO:0000259" key="18">
    <source>
        <dbReference type="Pfam" id="PF20519"/>
    </source>
</evidence>
<dbReference type="PRINTS" id="PR01433">
    <property type="entry name" value="POLYCYSTIN2"/>
</dbReference>
<evidence type="ECO:0000256" key="9">
    <source>
        <dbReference type="ARBA" id="ARBA00023065"/>
    </source>
</evidence>
<reference evidence="19" key="2">
    <citation type="submission" date="2025-09" db="UniProtKB">
        <authorList>
            <consortium name="Ensembl"/>
        </authorList>
    </citation>
    <scope>IDENTIFICATION</scope>
</reference>
<organism evidence="19 20">
    <name type="scientific">Eptatretus burgeri</name>
    <name type="common">Inshore hagfish</name>
    <dbReference type="NCBI Taxonomy" id="7764"/>
    <lineage>
        <taxon>Eukaryota</taxon>
        <taxon>Metazoa</taxon>
        <taxon>Chordata</taxon>
        <taxon>Craniata</taxon>
        <taxon>Vertebrata</taxon>
        <taxon>Cyclostomata</taxon>
        <taxon>Myxini</taxon>
        <taxon>Myxiniformes</taxon>
        <taxon>Myxinidae</taxon>
        <taxon>Eptatretinae</taxon>
        <taxon>Eptatretus</taxon>
    </lineage>
</organism>
<keyword evidence="20" id="KW-1185">Reference proteome</keyword>
<dbReference type="InterPro" id="IPR046791">
    <property type="entry name" value="Polycystin_dom"/>
</dbReference>
<keyword evidence="9" id="KW-0406">Ion transport</keyword>
<dbReference type="Pfam" id="PF20519">
    <property type="entry name" value="Polycystin_dom"/>
    <property type="match status" value="1"/>
</dbReference>
<feature type="transmembrane region" description="Helical" evidence="16">
    <location>
        <begin position="373"/>
        <end position="399"/>
    </location>
</feature>
<dbReference type="GO" id="GO:0051371">
    <property type="term" value="F:muscle alpha-actinin binding"/>
    <property type="evidence" value="ECO:0007669"/>
    <property type="project" value="TreeGrafter"/>
</dbReference>
<dbReference type="GO" id="GO:0050982">
    <property type="term" value="P:detection of mechanical stimulus"/>
    <property type="evidence" value="ECO:0007669"/>
    <property type="project" value="TreeGrafter"/>
</dbReference>
<evidence type="ECO:0000256" key="3">
    <source>
        <dbReference type="ARBA" id="ARBA00007200"/>
    </source>
</evidence>
<evidence type="ECO:0000256" key="1">
    <source>
        <dbReference type="ARBA" id="ARBA00004138"/>
    </source>
</evidence>
<keyword evidence="12" id="KW-0325">Glycoprotein</keyword>
<reference evidence="19" key="1">
    <citation type="submission" date="2025-08" db="UniProtKB">
        <authorList>
            <consortium name="Ensembl"/>
        </authorList>
    </citation>
    <scope>IDENTIFICATION</scope>
</reference>
<comment type="similarity">
    <text evidence="3">Belongs to the polycystin family.</text>
</comment>
<sequence length="591" mass="68170">MVVENKTNGSLSKTAFVNNAYDGSRPPSPNGSISTVCTDMGLPPHSDGMDPDSKRDIKSNKKGNCCWRLRHAIRGLWGTRMTENPKNREQYVKTTIRELIVYIFFLVDLCLLTFGMMSTNTYYYTKVMMDMFLNSPTSGPTFSTITNMQDFWKVLQGPIMDGLYWDKWYNDDPIDINGSFIYYENLLLGVPRIRQLKIQNGSCTVPKDFRKEIDSCYGLYTTSMEEKQTFGPGVGTAWKYYNADELGGSTHWGLLATYSGAGYYLDLTRDRKTTTAMLQDLKENLWVDRGTRAVFIDFSTYNGNINLFCIVRLVVEFPVTGGALTSSQFRTVKLLRYVTTYDYFIMGCEIVFCVFILYYIVEEILELRIHAFAYFHSVWNCLDILVIALSLFAIVFNIYRTLSVEELLGGLLKDSRRYADFEFLAFWQTQFNNMVAVNVFFAWVKVFKYVSFNKTMTQLSSTLARCAKDILGFAIMFFIIFFAYAQLGYLIFGIQVKDFSTFSNCIFTQFRIILGDFDFPAIEKANRILGPIYFTTYVFFVFFVLLNMFLAIINDTYSEVKEDLSKKKSEFELSDLIKKVSGCLFKVFVFF</sequence>
<evidence type="ECO:0000256" key="10">
    <source>
        <dbReference type="ARBA" id="ARBA00023136"/>
    </source>
</evidence>
<evidence type="ECO:0000256" key="15">
    <source>
        <dbReference type="PIRSR" id="PIRSR603915-2"/>
    </source>
</evidence>
<evidence type="ECO:0000256" key="14">
    <source>
        <dbReference type="ARBA" id="ARBA00023303"/>
    </source>
</evidence>
<dbReference type="GO" id="GO:0005929">
    <property type="term" value="C:cilium"/>
    <property type="evidence" value="ECO:0007669"/>
    <property type="project" value="UniProtKB-SubCell"/>
</dbReference>
<keyword evidence="8" id="KW-0175">Coiled coil</keyword>
<dbReference type="PANTHER" id="PTHR10877:SF196">
    <property type="entry name" value="POLYCYSTIN-2-LIKE PROTEIN 1"/>
    <property type="match status" value="1"/>
</dbReference>
<dbReference type="InterPro" id="IPR013122">
    <property type="entry name" value="PKD1_2_channel"/>
</dbReference>
<accession>A0A8C4QNU7</accession>
<evidence type="ECO:0000256" key="6">
    <source>
        <dbReference type="ARBA" id="ARBA00022692"/>
    </source>
</evidence>
<dbReference type="GO" id="GO:0005272">
    <property type="term" value="F:sodium channel activity"/>
    <property type="evidence" value="ECO:0007669"/>
    <property type="project" value="TreeGrafter"/>
</dbReference>
<evidence type="ECO:0000313" key="20">
    <source>
        <dbReference type="Proteomes" id="UP000694388"/>
    </source>
</evidence>
<feature type="transmembrane region" description="Helical" evidence="16">
    <location>
        <begin position="431"/>
        <end position="450"/>
    </location>
</feature>
<keyword evidence="6 16" id="KW-0812">Transmembrane</keyword>
<keyword evidence="11" id="KW-1015">Disulfide bond</keyword>
<evidence type="ECO:0000313" key="19">
    <source>
        <dbReference type="Ensembl" id="ENSEBUP00000018363.1"/>
    </source>
</evidence>
<keyword evidence="5" id="KW-1003">Cell membrane</keyword>
<feature type="transmembrane region" description="Helical" evidence="16">
    <location>
        <begin position="532"/>
        <end position="553"/>
    </location>
</feature>
<keyword evidence="7 16" id="KW-1133">Transmembrane helix</keyword>
<dbReference type="Gene3D" id="1.10.287.70">
    <property type="match status" value="1"/>
</dbReference>
<evidence type="ECO:0000256" key="5">
    <source>
        <dbReference type="ARBA" id="ARBA00022475"/>
    </source>
</evidence>
<dbReference type="InterPro" id="IPR003915">
    <property type="entry name" value="PKD_2"/>
</dbReference>
<evidence type="ECO:0000259" key="17">
    <source>
        <dbReference type="Pfam" id="PF08016"/>
    </source>
</evidence>
<feature type="transmembrane region" description="Helical" evidence="16">
    <location>
        <begin position="99"/>
        <end position="124"/>
    </location>
</feature>